<evidence type="ECO:0000256" key="2">
    <source>
        <dbReference type="SAM" id="Phobius"/>
    </source>
</evidence>
<sequence length="303" mass="32142">MAFASAGQTHTLTLTLALLLAAAQVTGAPVAGTLHHTLLARQAESIAAKSTSKAGHHSHSHKLASKHSTTSSADALTSSLDAQAPMTTTASVVALPHSSTTHSTMSRAAHVPPTKPRTLTSAPSHHLSAGAIAGIIVAVLAVCIVLAVIGARWWCQRRRKSTGEVPSKEADPQWTMSEKGLPALPTMRPLMSTVSRGTLNRFQSYQEKPPLRPSPEPAQGPIYPGHVSRLSGGDWDGASVNSKHMSAYSLDSKHSGDTQHLRQSNLHEPCVTHGAGDWVIHAYEEMDDEEHVVHPSSARDARV</sequence>
<keyword evidence="2" id="KW-0472">Membrane</keyword>
<dbReference type="STRING" id="77020.A0A0M8MT85"/>
<feature type="signal peptide" evidence="3">
    <location>
        <begin position="1"/>
        <end position="27"/>
    </location>
</feature>
<gene>
    <name evidence="4" type="ORF">Malapachy_1445</name>
</gene>
<organism evidence="4 5">
    <name type="scientific">Malassezia pachydermatis</name>
    <dbReference type="NCBI Taxonomy" id="77020"/>
    <lineage>
        <taxon>Eukaryota</taxon>
        <taxon>Fungi</taxon>
        <taxon>Dikarya</taxon>
        <taxon>Basidiomycota</taxon>
        <taxon>Ustilaginomycotina</taxon>
        <taxon>Malasseziomycetes</taxon>
        <taxon>Malasseziales</taxon>
        <taxon>Malasseziaceae</taxon>
        <taxon>Malassezia</taxon>
    </lineage>
</organism>
<dbReference type="VEuPathDB" id="FungiDB:Malapachy_1445"/>
<keyword evidence="5" id="KW-1185">Reference proteome</keyword>
<keyword evidence="2" id="KW-0812">Transmembrane</keyword>
<dbReference type="Proteomes" id="UP000037751">
    <property type="component" value="Unassembled WGS sequence"/>
</dbReference>
<feature type="compositionally biased region" description="Polar residues" evidence="1">
    <location>
        <begin position="97"/>
        <end position="106"/>
    </location>
</feature>
<keyword evidence="3" id="KW-0732">Signal</keyword>
<feature type="chain" id="PRO_5005818677" evidence="3">
    <location>
        <begin position="28"/>
        <end position="303"/>
    </location>
</feature>
<comment type="caution">
    <text evidence="4">The sequence shown here is derived from an EMBL/GenBank/DDBJ whole genome shotgun (WGS) entry which is preliminary data.</text>
</comment>
<keyword evidence="2" id="KW-1133">Transmembrane helix</keyword>
<dbReference type="RefSeq" id="XP_017990783.1">
    <property type="nucleotide sequence ID" value="XM_018135949.1"/>
</dbReference>
<feature type="region of interest" description="Disordered" evidence="1">
    <location>
        <begin position="97"/>
        <end position="123"/>
    </location>
</feature>
<proteinExistence type="predicted"/>
<protein>
    <submittedName>
        <fullName evidence="4">Uncharacterized protein</fullName>
    </submittedName>
</protein>
<feature type="transmembrane region" description="Helical" evidence="2">
    <location>
        <begin position="127"/>
        <end position="151"/>
    </location>
</feature>
<dbReference type="GeneID" id="28727824"/>
<reference evidence="4 5" key="1">
    <citation type="submission" date="2015-07" db="EMBL/GenBank/DDBJ databases">
        <title>Draft Genome Sequence of Malassezia furfur CBS1878 and Malassezia pachydermatis CBS1879.</title>
        <authorList>
            <person name="Triana S."/>
            <person name="Ohm R."/>
            <person name="Gonzalez A."/>
            <person name="DeCock H."/>
            <person name="Restrepo S."/>
            <person name="Celis A."/>
        </authorList>
    </citation>
    <scope>NUCLEOTIDE SEQUENCE [LARGE SCALE GENOMIC DNA]</scope>
    <source>
        <strain evidence="4 5">CBS 1879</strain>
    </source>
</reference>
<dbReference type="AlphaFoldDB" id="A0A0M8MT85"/>
<feature type="region of interest" description="Disordered" evidence="1">
    <location>
        <begin position="49"/>
        <end position="71"/>
    </location>
</feature>
<dbReference type="OrthoDB" id="3344473at2759"/>
<evidence type="ECO:0000256" key="1">
    <source>
        <dbReference type="SAM" id="MobiDB-lite"/>
    </source>
</evidence>
<dbReference type="EMBL" id="LGAV01000007">
    <property type="protein sequence ID" value="KOS13151.1"/>
    <property type="molecule type" value="Genomic_DNA"/>
</dbReference>
<evidence type="ECO:0000313" key="5">
    <source>
        <dbReference type="Proteomes" id="UP000037751"/>
    </source>
</evidence>
<feature type="region of interest" description="Disordered" evidence="1">
    <location>
        <begin position="159"/>
        <end position="180"/>
    </location>
</feature>
<evidence type="ECO:0000313" key="4">
    <source>
        <dbReference type="EMBL" id="KOS13151.1"/>
    </source>
</evidence>
<accession>A0A0M8MT85</accession>
<feature type="compositionally biased region" description="Basic residues" evidence="1">
    <location>
        <begin position="54"/>
        <end position="65"/>
    </location>
</feature>
<name>A0A0M8MT85_9BASI</name>
<evidence type="ECO:0000256" key="3">
    <source>
        <dbReference type="SAM" id="SignalP"/>
    </source>
</evidence>